<evidence type="ECO:0000313" key="3">
    <source>
        <dbReference type="EMBL" id="MET1256538.1"/>
    </source>
</evidence>
<dbReference type="RefSeq" id="WP_353897124.1">
    <property type="nucleotide sequence ID" value="NZ_JBEVCJ010000023.1"/>
</dbReference>
<keyword evidence="1" id="KW-0812">Transmembrane</keyword>
<proteinExistence type="predicted"/>
<reference evidence="3 4" key="1">
    <citation type="submission" date="2024-06" db="EMBL/GenBank/DDBJ databases">
        <authorList>
            <person name="Li F."/>
        </authorList>
    </citation>
    <scope>NUCLEOTIDE SEQUENCE [LARGE SCALE GENOMIC DNA]</scope>
    <source>
        <strain evidence="3 4">GXAS 311</strain>
    </source>
</reference>
<sequence>MRPVFAVVGHPNKGKSSIVSTLARNDTIRISQQSGTTTTADCVRVETAHAGYELVDTPGFQRPGKVLEWLQQKGVAADQRVAVIQQFLADEQCQQRFPDEIRLLTPIMQGAAILYVVDGSRPFGVEYEAEMEILRWTGQPSMALINPIENEDYVESWSKALAQYFKIVRVFNPFQADFAKQLALLEAFAHLKPEWREALDQVNQDLIQFREQQKQDSAELLARLLEDLCQYRVSQKVLEKSQADVVYPVLAEKYHHWMRQREQQTITELLAVYAHFQTKISVDELHLPPDLFDCEHWFMWGLDKQQLAIAAALAGATAGAAADMVVAGHSFMLGAIGGGILGFGSAWLGADKLQQMKVKGLPLGGFEAICGPVSNPNFPYVVIGRFVYLYQQISRRNHAQRTPLVINPLNLNEQIEQLDKADRKALHAACARLIKQKTVDSLSLLLLPLLN</sequence>
<evidence type="ECO:0000256" key="1">
    <source>
        <dbReference type="SAM" id="Phobius"/>
    </source>
</evidence>
<evidence type="ECO:0000259" key="2">
    <source>
        <dbReference type="Pfam" id="PF01926"/>
    </source>
</evidence>
<gene>
    <name evidence="3" type="ORF">ABVT43_15465</name>
</gene>
<feature type="domain" description="G" evidence="2">
    <location>
        <begin position="5"/>
        <end position="84"/>
    </location>
</feature>
<comment type="caution">
    <text evidence="3">The sequence shown here is derived from an EMBL/GenBank/DDBJ whole genome shotgun (WGS) entry which is preliminary data.</text>
</comment>
<dbReference type="Pfam" id="PF01926">
    <property type="entry name" value="MMR_HSR1"/>
    <property type="match status" value="1"/>
</dbReference>
<keyword evidence="1" id="KW-1133">Transmembrane helix</keyword>
<keyword evidence="4" id="KW-1185">Reference proteome</keyword>
<accession>A0ABV2BXK8</accession>
<feature type="transmembrane region" description="Helical" evidence="1">
    <location>
        <begin position="331"/>
        <end position="350"/>
    </location>
</feature>
<dbReference type="Proteomes" id="UP001548189">
    <property type="component" value="Unassembled WGS sequence"/>
</dbReference>
<dbReference type="InterPro" id="IPR027417">
    <property type="entry name" value="P-loop_NTPase"/>
</dbReference>
<dbReference type="InterPro" id="IPR021871">
    <property type="entry name" value="DUF3482"/>
</dbReference>
<dbReference type="InterPro" id="IPR006073">
    <property type="entry name" value="GTP-bd"/>
</dbReference>
<dbReference type="Pfam" id="PF11981">
    <property type="entry name" value="DUF3482"/>
    <property type="match status" value="1"/>
</dbReference>
<name>A0ABV2BXK8_9GAMM</name>
<organism evidence="3 4">
    <name type="scientific">Aliikangiella maris</name>
    <dbReference type="NCBI Taxonomy" id="3162458"/>
    <lineage>
        <taxon>Bacteria</taxon>
        <taxon>Pseudomonadati</taxon>
        <taxon>Pseudomonadota</taxon>
        <taxon>Gammaproteobacteria</taxon>
        <taxon>Oceanospirillales</taxon>
        <taxon>Pleioneaceae</taxon>
        <taxon>Aliikangiella</taxon>
    </lineage>
</organism>
<keyword evidence="1" id="KW-0472">Membrane</keyword>
<dbReference type="Gene3D" id="3.40.50.300">
    <property type="entry name" value="P-loop containing nucleotide triphosphate hydrolases"/>
    <property type="match status" value="1"/>
</dbReference>
<dbReference type="EMBL" id="JBEVCJ010000023">
    <property type="protein sequence ID" value="MET1256538.1"/>
    <property type="molecule type" value="Genomic_DNA"/>
</dbReference>
<dbReference type="SUPFAM" id="SSF52540">
    <property type="entry name" value="P-loop containing nucleoside triphosphate hydrolases"/>
    <property type="match status" value="1"/>
</dbReference>
<evidence type="ECO:0000313" key="4">
    <source>
        <dbReference type="Proteomes" id="UP001548189"/>
    </source>
</evidence>
<protein>
    <submittedName>
        <fullName evidence="3">GTPase/DUF3482 domain-containing protein</fullName>
    </submittedName>
</protein>